<dbReference type="InterPro" id="IPR051603">
    <property type="entry name" value="Zinc-ADH_QOR/CCCR"/>
</dbReference>
<evidence type="ECO:0000313" key="3">
    <source>
        <dbReference type="EMBL" id="SVE25369.1"/>
    </source>
</evidence>
<dbReference type="PANTHER" id="PTHR44154">
    <property type="entry name" value="QUINONE OXIDOREDUCTASE"/>
    <property type="match status" value="1"/>
</dbReference>
<name>A0A383BZY1_9ZZZZ</name>
<sequence>IITEVGDGVNKYNVGEEVCIQPLTYCGHCRFCSRGQENYCNQIGILGETQDGTHCEFIAVSESNVCSKPNHLSFEEAAAFPLTAQTAYSMLIRRAKIQPGETVFVWGAGSGVGIMAIEIAKVKGCQIITTGGSEEKRTHAKSIGADLVLDHYNDNVVDQVKEFTAGKGVDVVFEHVGEATWETSMKILGKGGRLVTCGATTGPKVNIDVRHLFIKQQTLMGSTMGDLAAFDDCLSLVADGKIK</sequence>
<dbReference type="EMBL" id="UINC01204580">
    <property type="protein sequence ID" value="SVE25369.1"/>
    <property type="molecule type" value="Genomic_DNA"/>
</dbReference>
<keyword evidence="1" id="KW-0521">NADP</keyword>
<accession>A0A383BZY1</accession>
<dbReference type="InterPro" id="IPR011032">
    <property type="entry name" value="GroES-like_sf"/>
</dbReference>
<dbReference type="SMART" id="SM00829">
    <property type="entry name" value="PKS_ER"/>
    <property type="match status" value="1"/>
</dbReference>
<dbReference type="InterPro" id="IPR036291">
    <property type="entry name" value="NAD(P)-bd_dom_sf"/>
</dbReference>
<dbReference type="InterPro" id="IPR020843">
    <property type="entry name" value="ER"/>
</dbReference>
<gene>
    <name evidence="3" type="ORF">METZ01_LOCUS478223</name>
</gene>
<organism evidence="3">
    <name type="scientific">marine metagenome</name>
    <dbReference type="NCBI Taxonomy" id="408172"/>
    <lineage>
        <taxon>unclassified sequences</taxon>
        <taxon>metagenomes</taxon>
        <taxon>ecological metagenomes</taxon>
    </lineage>
</organism>
<dbReference type="InterPro" id="IPR013154">
    <property type="entry name" value="ADH-like_N"/>
</dbReference>
<feature type="domain" description="Enoyl reductase (ER)" evidence="2">
    <location>
        <begin position="8"/>
        <end position="242"/>
    </location>
</feature>
<dbReference type="Gene3D" id="3.90.180.10">
    <property type="entry name" value="Medium-chain alcohol dehydrogenases, catalytic domain"/>
    <property type="match status" value="1"/>
</dbReference>
<dbReference type="AlphaFoldDB" id="A0A383BZY1"/>
<feature type="non-terminal residue" evidence="3">
    <location>
        <position position="1"/>
    </location>
</feature>
<dbReference type="GO" id="GO:0016491">
    <property type="term" value="F:oxidoreductase activity"/>
    <property type="evidence" value="ECO:0007669"/>
    <property type="project" value="InterPro"/>
</dbReference>
<feature type="non-terminal residue" evidence="3">
    <location>
        <position position="243"/>
    </location>
</feature>
<dbReference type="PANTHER" id="PTHR44154:SF1">
    <property type="entry name" value="QUINONE OXIDOREDUCTASE"/>
    <property type="match status" value="1"/>
</dbReference>
<protein>
    <recommendedName>
        <fullName evidence="2">Enoyl reductase (ER) domain-containing protein</fullName>
    </recommendedName>
</protein>
<evidence type="ECO:0000256" key="1">
    <source>
        <dbReference type="ARBA" id="ARBA00022857"/>
    </source>
</evidence>
<dbReference type="Pfam" id="PF00107">
    <property type="entry name" value="ADH_zinc_N"/>
    <property type="match status" value="1"/>
</dbReference>
<dbReference type="InterPro" id="IPR013149">
    <property type="entry name" value="ADH-like_C"/>
</dbReference>
<dbReference type="Pfam" id="PF08240">
    <property type="entry name" value="ADH_N"/>
    <property type="match status" value="1"/>
</dbReference>
<reference evidence="3" key="1">
    <citation type="submission" date="2018-05" db="EMBL/GenBank/DDBJ databases">
        <authorList>
            <person name="Lanie J.A."/>
            <person name="Ng W.-L."/>
            <person name="Kazmierczak K.M."/>
            <person name="Andrzejewski T.M."/>
            <person name="Davidsen T.M."/>
            <person name="Wayne K.J."/>
            <person name="Tettelin H."/>
            <person name="Glass J.I."/>
            <person name="Rusch D."/>
            <person name="Podicherti R."/>
            <person name="Tsui H.-C.T."/>
            <person name="Winkler M.E."/>
        </authorList>
    </citation>
    <scope>NUCLEOTIDE SEQUENCE</scope>
</reference>
<evidence type="ECO:0000259" key="2">
    <source>
        <dbReference type="SMART" id="SM00829"/>
    </source>
</evidence>
<proteinExistence type="predicted"/>
<dbReference type="SUPFAM" id="SSF50129">
    <property type="entry name" value="GroES-like"/>
    <property type="match status" value="1"/>
</dbReference>
<dbReference type="SUPFAM" id="SSF51735">
    <property type="entry name" value="NAD(P)-binding Rossmann-fold domains"/>
    <property type="match status" value="1"/>
</dbReference>
<dbReference type="Gene3D" id="3.40.50.720">
    <property type="entry name" value="NAD(P)-binding Rossmann-like Domain"/>
    <property type="match status" value="1"/>
</dbReference>